<dbReference type="EMBL" id="CP000390">
    <property type="protein sequence ID" value="ABG65091.1"/>
    <property type="molecule type" value="Genomic_DNA"/>
</dbReference>
<organism evidence="3">
    <name type="scientific">Chelativorans sp. (strain BNC1)</name>
    <dbReference type="NCBI Taxonomy" id="266779"/>
    <lineage>
        <taxon>Bacteria</taxon>
        <taxon>Pseudomonadati</taxon>
        <taxon>Pseudomonadota</taxon>
        <taxon>Alphaproteobacteria</taxon>
        <taxon>Hyphomicrobiales</taxon>
        <taxon>Phyllobacteriaceae</taxon>
        <taxon>Chelativorans</taxon>
    </lineage>
</organism>
<dbReference type="Pfam" id="PF03736">
    <property type="entry name" value="EPTP"/>
    <property type="match status" value="1"/>
</dbReference>
<dbReference type="PANTHER" id="PTHR15261:SF4">
    <property type="entry name" value="THROMBOSPONDIN-TYPE LAMININ G DOMAIN AND EAR REPEAT-CONTAINING PROTEIN"/>
    <property type="match status" value="1"/>
</dbReference>
<dbReference type="OrthoDB" id="8437637at2"/>
<protein>
    <recommendedName>
        <fullName evidence="4">EPTP domain-containing protein</fullName>
    </recommendedName>
</protein>
<dbReference type="PROSITE" id="PS50912">
    <property type="entry name" value="EAR"/>
    <property type="match status" value="3"/>
</dbReference>
<dbReference type="AlphaFoldDB" id="Q11BY4"/>
<reference evidence="3" key="1">
    <citation type="submission" date="2006-06" db="EMBL/GenBank/DDBJ databases">
        <title>Complete sequence of chromosome of Chelativorans sp. BNC1.</title>
        <authorList>
            <consortium name="US DOE Joint Genome Institute"/>
            <person name="Copeland A."/>
            <person name="Lucas S."/>
            <person name="Lapidus A."/>
            <person name="Barry K."/>
            <person name="Detter J.C."/>
            <person name="Glavina del Rio T."/>
            <person name="Hammon N."/>
            <person name="Israni S."/>
            <person name="Dalin E."/>
            <person name="Tice H."/>
            <person name="Pitluck S."/>
            <person name="Chertkov O."/>
            <person name="Brettin T."/>
            <person name="Bruce D."/>
            <person name="Han C."/>
            <person name="Tapia R."/>
            <person name="Gilna P."/>
            <person name="Schmutz J."/>
            <person name="Larimer F."/>
            <person name="Land M."/>
            <person name="Hauser L."/>
            <person name="Kyrpides N."/>
            <person name="Mikhailova N."/>
            <person name="Richardson P."/>
        </authorList>
    </citation>
    <scope>NUCLEOTIDE SEQUENCE</scope>
    <source>
        <strain evidence="3">BNC1</strain>
    </source>
</reference>
<dbReference type="InterPro" id="IPR005492">
    <property type="entry name" value="EPTP"/>
</dbReference>
<accession>Q11BY4</accession>
<proteinExistence type="predicted"/>
<dbReference type="InterPro" id="IPR009039">
    <property type="entry name" value="EAR"/>
</dbReference>
<name>Q11BY4_CHESB</name>
<evidence type="ECO:0000256" key="1">
    <source>
        <dbReference type="ARBA" id="ARBA00022729"/>
    </source>
</evidence>
<keyword evidence="2" id="KW-0677">Repeat</keyword>
<evidence type="ECO:0008006" key="4">
    <source>
        <dbReference type="Google" id="ProtNLM"/>
    </source>
</evidence>
<evidence type="ECO:0000256" key="2">
    <source>
        <dbReference type="ARBA" id="ARBA00022737"/>
    </source>
</evidence>
<dbReference type="GO" id="GO:0007165">
    <property type="term" value="P:signal transduction"/>
    <property type="evidence" value="ECO:0007669"/>
    <property type="project" value="TreeGrafter"/>
</dbReference>
<dbReference type="PANTHER" id="PTHR15261">
    <property type="entry name" value="THROMBOSPONDIN-TYPE LAMININ G DOMAIN AND EAR REPEAT-CONTAINING"/>
    <property type="match status" value="1"/>
</dbReference>
<sequence>MTGDLRAFEGEGRVIHPVAAIETFGARAAAVCVQDDNVLLAVPQLAKDIEGSDAHMNGGTSDVDMPLFRWMSGAFVQIAALGVPGGEDAEFFEIGGQRFLATASARSGRGPYEPNLASRIWRLGDRGYEVFQDVPTFYAKQVRHLRIGSRDFLAYAVGVTVDGPERRHPSRSFIYEWRGHEFVPLQTLDGEWGYNFSAFSISGREFLAYADHVSGSRIYEWRDGRYEEFQLLPGDGGRAFQPIRLGDGFQLAFATISGDVSIFEWTGEAFEMRQILRRDGGREFALYQRGERSWLVLVRFIEGTPQSPKTDLTSFVYEWHPDGWRQVDSFPSFGATDAAFFESDGQPFLVVAHSLTAGIRFRQDSAVYEFRA</sequence>
<dbReference type="KEGG" id="mes:Meso_3723"/>
<keyword evidence="1" id="KW-0732">Signal</keyword>
<dbReference type="HOGENOM" id="CLU_723193_0_0_5"/>
<dbReference type="SUPFAM" id="SSF82171">
    <property type="entry name" value="DPP6 N-terminal domain-like"/>
    <property type="match status" value="1"/>
</dbReference>
<evidence type="ECO:0000313" key="3">
    <source>
        <dbReference type="EMBL" id="ABG65091.1"/>
    </source>
</evidence>
<gene>
    <name evidence="3" type="ordered locus">Meso_3723</name>
</gene>
<dbReference type="eggNOG" id="ENOG502ZHMA">
    <property type="taxonomic scope" value="Bacteria"/>
</dbReference>
<dbReference type="STRING" id="266779.Meso_3723"/>